<feature type="signal peptide" evidence="1">
    <location>
        <begin position="1"/>
        <end position="18"/>
    </location>
</feature>
<dbReference type="RefSeq" id="WP_126692572.1">
    <property type="nucleotide sequence ID" value="NZ_RXOF01000003.1"/>
</dbReference>
<evidence type="ECO:0000256" key="1">
    <source>
        <dbReference type="SAM" id="SignalP"/>
    </source>
</evidence>
<accession>A0A3S0K761</accession>
<feature type="chain" id="PRO_5018569014" evidence="1">
    <location>
        <begin position="19"/>
        <end position="280"/>
    </location>
</feature>
<proteinExistence type="predicted"/>
<dbReference type="Proteomes" id="UP000282184">
    <property type="component" value="Unassembled WGS sequence"/>
</dbReference>
<evidence type="ECO:0000313" key="3">
    <source>
        <dbReference type="Proteomes" id="UP000282184"/>
    </source>
</evidence>
<organism evidence="2 3">
    <name type="scientific">Hymenobacter gummosus</name>
    <dbReference type="NCBI Taxonomy" id="1776032"/>
    <lineage>
        <taxon>Bacteria</taxon>
        <taxon>Pseudomonadati</taxon>
        <taxon>Bacteroidota</taxon>
        <taxon>Cytophagia</taxon>
        <taxon>Cytophagales</taxon>
        <taxon>Hymenobacteraceae</taxon>
        <taxon>Hymenobacter</taxon>
    </lineage>
</organism>
<gene>
    <name evidence="2" type="ORF">EJV47_07745</name>
</gene>
<dbReference type="EMBL" id="RXOF01000003">
    <property type="protein sequence ID" value="RTQ51680.1"/>
    <property type="molecule type" value="Genomic_DNA"/>
</dbReference>
<reference evidence="2 3" key="1">
    <citation type="submission" date="2018-12" db="EMBL/GenBank/DDBJ databases">
        <title>Hymenobacter gummosus sp. nov., isolated from a spring.</title>
        <authorList>
            <person name="Nie L."/>
        </authorList>
    </citation>
    <scope>NUCLEOTIDE SEQUENCE [LARGE SCALE GENOMIC DNA]</scope>
    <source>
        <strain evidence="2 3">KCTC 52166</strain>
    </source>
</reference>
<keyword evidence="3" id="KW-1185">Reference proteome</keyword>
<protein>
    <submittedName>
        <fullName evidence="2">Uncharacterized protein</fullName>
    </submittedName>
</protein>
<sequence>MNKHLPWLSLLSCSAVVAGLLAAPALVSTGTAAPTGWAAGPGDGSKAAALSPAAAQAFFAGHDLKTLWLPGQQEEEGGWGSSGYGPAPSQNGFFGADHYRIEFAITSVERDAKRPQVYHVRGKNRYKKRITPFSGTITLQQVLPGQASTDTNTDATYTFKGQFELREDAAVAGHGVFKGTLSADAVINAAGKVQLGWVENSATKGCGYKFEGQWVSAQTGAVKPVLWGNNLNAVARLVFSDFMVGERMPHVNPKYAKLGWNRIWDNDEWWADAPASSVSL</sequence>
<comment type="caution">
    <text evidence="2">The sequence shown here is derived from an EMBL/GenBank/DDBJ whole genome shotgun (WGS) entry which is preliminary data.</text>
</comment>
<name>A0A3S0K761_9BACT</name>
<dbReference type="OrthoDB" id="880022at2"/>
<evidence type="ECO:0000313" key="2">
    <source>
        <dbReference type="EMBL" id="RTQ51680.1"/>
    </source>
</evidence>
<dbReference type="AlphaFoldDB" id="A0A3S0K761"/>
<keyword evidence="1" id="KW-0732">Signal</keyword>